<feature type="transmembrane region" description="Helical" evidence="1">
    <location>
        <begin position="21"/>
        <end position="39"/>
    </location>
</feature>
<sequence>MLRFNFSFEYNKKLDSSQTELIVNFLDLAIDLFIFFFIFNKEFYLV</sequence>
<accession>A0A1J1C7F1</accession>
<dbReference type="EMBL" id="CP018099">
    <property type="protein sequence ID" value="APF18575.1"/>
    <property type="molecule type" value="Genomic_DNA"/>
</dbReference>
<organism evidence="2 3">
    <name type="scientific">Caldithrix abyssi DSM 13497</name>
    <dbReference type="NCBI Taxonomy" id="880073"/>
    <lineage>
        <taxon>Bacteria</taxon>
        <taxon>Pseudomonadati</taxon>
        <taxon>Calditrichota</taxon>
        <taxon>Calditrichia</taxon>
        <taxon>Calditrichales</taxon>
        <taxon>Calditrichaceae</taxon>
        <taxon>Caldithrix</taxon>
    </lineage>
</organism>
<reference evidence="2 3" key="1">
    <citation type="submission" date="2016-11" db="EMBL/GenBank/DDBJ databases">
        <title>Genomic analysis of Caldithrix abyssi and proposal of a novel bacterial phylum Caldithrichaeota.</title>
        <authorList>
            <person name="Kublanov I."/>
            <person name="Sigalova O."/>
            <person name="Gavrilov S."/>
            <person name="Lebedinsky A."/>
            <person name="Ivanova N."/>
            <person name="Daum C."/>
            <person name="Reddy T."/>
            <person name="Klenk H.P."/>
            <person name="Goker M."/>
            <person name="Reva O."/>
            <person name="Miroshnichenko M."/>
            <person name="Kyprides N."/>
            <person name="Woyke T."/>
            <person name="Gelfand M."/>
        </authorList>
    </citation>
    <scope>NUCLEOTIDE SEQUENCE [LARGE SCALE GENOMIC DNA]</scope>
    <source>
        <strain evidence="2 3">LF13</strain>
    </source>
</reference>
<protein>
    <submittedName>
        <fullName evidence="2">Uncharacterized protein</fullName>
    </submittedName>
</protein>
<keyword evidence="1" id="KW-0812">Transmembrane</keyword>
<evidence type="ECO:0000313" key="3">
    <source>
        <dbReference type="Proteomes" id="UP000183868"/>
    </source>
</evidence>
<dbReference type="Proteomes" id="UP000183868">
    <property type="component" value="Chromosome"/>
</dbReference>
<gene>
    <name evidence="2" type="ORF">Cabys_1826</name>
</gene>
<keyword evidence="1" id="KW-1133">Transmembrane helix</keyword>
<keyword evidence="1" id="KW-0472">Membrane</keyword>
<name>A0A1J1C7F1_CALAY</name>
<evidence type="ECO:0000256" key="1">
    <source>
        <dbReference type="SAM" id="Phobius"/>
    </source>
</evidence>
<dbReference type="AlphaFoldDB" id="A0A1J1C7F1"/>
<evidence type="ECO:0000313" key="2">
    <source>
        <dbReference type="EMBL" id="APF18575.1"/>
    </source>
</evidence>
<dbReference type="KEGG" id="caby:Cabys_1826"/>
<proteinExistence type="predicted"/>